<evidence type="ECO:0000313" key="4">
    <source>
        <dbReference type="EMBL" id="QNR24914.1"/>
    </source>
</evidence>
<evidence type="ECO:0000256" key="2">
    <source>
        <dbReference type="SAM" id="SignalP"/>
    </source>
</evidence>
<dbReference type="NCBIfam" id="TIGR04183">
    <property type="entry name" value="Por_Secre_tail"/>
    <property type="match status" value="1"/>
</dbReference>
<dbReference type="InterPro" id="IPR026444">
    <property type="entry name" value="Secre_tail"/>
</dbReference>
<sequence length="237" mass="26161">MKHLYLAFILVFSLSLSAQVSNHAVRDCMGNSNSIYQALGTGKALIVTSNGFDCSICVSKAGSWGNWATANKASVNVWGAMTLTYSNAIPTCSQALNWVNSHGWSDIYTFIDSSEYFFEAGTPRYLVYSPVDSSLIYTGGSESQARNAALNAAASVTIKENSLETMQYFYQNGLLSFRKVPAGNTLVEIYNLAGKKERTFTLRKDRRDYPLSDLPKGIYLMRMTNEQSAITRKIVVS</sequence>
<dbReference type="EMBL" id="CP060139">
    <property type="protein sequence ID" value="QNR24914.1"/>
    <property type="molecule type" value="Genomic_DNA"/>
</dbReference>
<evidence type="ECO:0000313" key="5">
    <source>
        <dbReference type="Proteomes" id="UP000516305"/>
    </source>
</evidence>
<evidence type="ECO:0000259" key="3">
    <source>
        <dbReference type="Pfam" id="PF18962"/>
    </source>
</evidence>
<dbReference type="Proteomes" id="UP000516305">
    <property type="component" value="Chromosome"/>
</dbReference>
<reference evidence="4 5" key="1">
    <citation type="submission" date="2020-08" db="EMBL/GenBank/DDBJ databases">
        <title>Croceimicrobium hydrocarbonivorans gen. nov., sp. nov., a novel marine bacterium isolated from a bacterial consortium that degrades polyethylene terephthalate.</title>
        <authorList>
            <person name="Liu R."/>
        </authorList>
    </citation>
    <scope>NUCLEOTIDE SEQUENCE [LARGE SCALE GENOMIC DNA]</scope>
    <source>
        <strain evidence="4 5">A20-9</strain>
    </source>
</reference>
<evidence type="ECO:0000256" key="1">
    <source>
        <dbReference type="ARBA" id="ARBA00022729"/>
    </source>
</evidence>
<gene>
    <name evidence="4" type="ORF">H4K34_03470</name>
</gene>
<proteinExistence type="predicted"/>
<feature type="domain" description="Secretion system C-terminal sorting" evidence="3">
    <location>
        <begin position="182"/>
        <end position="236"/>
    </location>
</feature>
<name>A0A7H0VGR6_9FLAO</name>
<feature type="signal peptide" evidence="2">
    <location>
        <begin position="1"/>
        <end position="18"/>
    </location>
</feature>
<keyword evidence="5" id="KW-1185">Reference proteome</keyword>
<accession>A0A7H0VGR6</accession>
<dbReference type="AlphaFoldDB" id="A0A7H0VGR6"/>
<dbReference type="Pfam" id="PF18962">
    <property type="entry name" value="Por_Secre_tail"/>
    <property type="match status" value="1"/>
</dbReference>
<organism evidence="4 5">
    <name type="scientific">Croceimicrobium hydrocarbonivorans</name>
    <dbReference type="NCBI Taxonomy" id="2761580"/>
    <lineage>
        <taxon>Bacteria</taxon>
        <taxon>Pseudomonadati</taxon>
        <taxon>Bacteroidota</taxon>
        <taxon>Flavobacteriia</taxon>
        <taxon>Flavobacteriales</taxon>
        <taxon>Owenweeksiaceae</taxon>
        <taxon>Croceimicrobium</taxon>
    </lineage>
</organism>
<dbReference type="RefSeq" id="WP_210759441.1">
    <property type="nucleotide sequence ID" value="NZ_CP060139.1"/>
</dbReference>
<keyword evidence="1 2" id="KW-0732">Signal</keyword>
<dbReference type="KEGG" id="chyd:H4K34_03470"/>
<protein>
    <submittedName>
        <fullName evidence="4">T9SS type A sorting domain-containing protein</fullName>
    </submittedName>
</protein>
<feature type="chain" id="PRO_5028952406" evidence="2">
    <location>
        <begin position="19"/>
        <end position="237"/>
    </location>
</feature>